<reference evidence="1" key="1">
    <citation type="submission" date="2019-08" db="EMBL/GenBank/DDBJ databases">
        <authorList>
            <person name="Kucharzyk K."/>
            <person name="Murdoch R.W."/>
            <person name="Higgins S."/>
            <person name="Loffler F."/>
        </authorList>
    </citation>
    <scope>NUCLEOTIDE SEQUENCE</scope>
</reference>
<comment type="caution">
    <text evidence="1">The sequence shown here is derived from an EMBL/GenBank/DDBJ whole genome shotgun (WGS) entry which is preliminary data.</text>
</comment>
<sequence>MEVPFIRAQTEGDIKYAAIKAKTDGRKPKAALINPFLKSTIANIAMIITTATSILLKLAKLVVILPMMSPIKPHLPHISLVSSGLSL</sequence>
<organism evidence="1">
    <name type="scientific">bioreactor metagenome</name>
    <dbReference type="NCBI Taxonomy" id="1076179"/>
    <lineage>
        <taxon>unclassified sequences</taxon>
        <taxon>metagenomes</taxon>
        <taxon>ecological metagenomes</taxon>
    </lineage>
</organism>
<dbReference type="EMBL" id="VSSQ01136078">
    <property type="protein sequence ID" value="MPN60596.1"/>
    <property type="molecule type" value="Genomic_DNA"/>
</dbReference>
<proteinExistence type="predicted"/>
<dbReference type="AlphaFoldDB" id="A0A645JAZ7"/>
<evidence type="ECO:0000313" key="1">
    <source>
        <dbReference type="EMBL" id="MPN60596.1"/>
    </source>
</evidence>
<protein>
    <submittedName>
        <fullName evidence="1">Uncharacterized protein</fullName>
    </submittedName>
</protein>
<name>A0A645JAZ7_9ZZZZ</name>
<gene>
    <name evidence="1" type="ORF">SDC9_208325</name>
</gene>
<accession>A0A645JAZ7</accession>